<dbReference type="KEGG" id="mbd:MEBOL_001526"/>
<reference evidence="2 3" key="1">
    <citation type="submission" date="2017-06" db="EMBL/GenBank/DDBJ databases">
        <authorList>
            <person name="Kim H.J."/>
            <person name="Triplett B.A."/>
        </authorList>
    </citation>
    <scope>NUCLEOTIDE SEQUENCE [LARGE SCALE GENOMIC DNA]</scope>
    <source>
        <strain evidence="2 3">DSM 14713</strain>
    </source>
</reference>
<dbReference type="Pfam" id="PF20388">
    <property type="entry name" value="DUF6683"/>
    <property type="match status" value="1"/>
</dbReference>
<accession>A0A250IA91</accession>
<evidence type="ECO:0000313" key="2">
    <source>
        <dbReference type="EMBL" id="ATB28081.1"/>
    </source>
</evidence>
<dbReference type="AlphaFoldDB" id="A0A250IA91"/>
<organism evidence="2 3">
    <name type="scientific">Melittangium boletus DSM 14713</name>
    <dbReference type="NCBI Taxonomy" id="1294270"/>
    <lineage>
        <taxon>Bacteria</taxon>
        <taxon>Pseudomonadati</taxon>
        <taxon>Myxococcota</taxon>
        <taxon>Myxococcia</taxon>
        <taxon>Myxococcales</taxon>
        <taxon>Cystobacterineae</taxon>
        <taxon>Archangiaceae</taxon>
        <taxon>Melittangium</taxon>
    </lineage>
</organism>
<dbReference type="OrthoDB" id="5514934at2"/>
<proteinExistence type="predicted"/>
<evidence type="ECO:0000256" key="1">
    <source>
        <dbReference type="SAM" id="SignalP"/>
    </source>
</evidence>
<name>A0A250IA91_9BACT</name>
<dbReference type="Proteomes" id="UP000217289">
    <property type="component" value="Chromosome"/>
</dbReference>
<feature type="chain" id="PRO_5012942163" evidence="1">
    <location>
        <begin position="27"/>
        <end position="241"/>
    </location>
</feature>
<dbReference type="EMBL" id="CP022163">
    <property type="protein sequence ID" value="ATB28081.1"/>
    <property type="molecule type" value="Genomic_DNA"/>
</dbReference>
<protein>
    <submittedName>
        <fullName evidence="2">Uncharacterized protein</fullName>
    </submittedName>
</protein>
<gene>
    <name evidence="2" type="ORF">MEBOL_001526</name>
</gene>
<dbReference type="InterPro" id="IPR046505">
    <property type="entry name" value="DUF6683"/>
</dbReference>
<keyword evidence="1" id="KW-0732">Signal</keyword>
<keyword evidence="3" id="KW-1185">Reference proteome</keyword>
<feature type="signal peptide" evidence="1">
    <location>
        <begin position="1"/>
        <end position="26"/>
    </location>
</feature>
<sequence length="241" mass="26301">MKGVYRKVTVLATVGALLGGVGSAGARPPSAYREYDSALFVSGGFKLAFPKKGGPQEPRSRGEEEAVSPVLLPLSVSSFRTVGNPIMPKRVASGVSGLDADTRRQLEAALLTLLREYEQLLDRNDDPRLKNNLAGAFNHLFLSSYKALKGGGLTPEQQKSMLMQLNAGFALGLKERRLSDREKQELYESAVLSGSIILGLYNEGRDKDRKTARELARALLEQLMGITPERIHTDGDSVWID</sequence>
<dbReference type="RefSeq" id="WP_095976798.1">
    <property type="nucleotide sequence ID" value="NZ_CP022163.1"/>
</dbReference>
<evidence type="ECO:0000313" key="3">
    <source>
        <dbReference type="Proteomes" id="UP000217289"/>
    </source>
</evidence>